<keyword evidence="4" id="KW-1185">Reference proteome</keyword>
<sequence length="257" mass="27557">MAMGRRTGTAATADESESALFDHHHDATPLFGGEKSAAATTTLDDQEALDWAAFNQAMAAAGEKEDRWTEYYEAEEDRWTEQFFEALLAAGQSEERGDVTAAAGASEAVNEVAATPSGLGRHHEADQPVSEPKSAPADPVDQDVEEVPPITPVSPPAPDVAQQLLQPSSGIPGDASVGERAPAQKSDSTAIRNFEIGLAVTTASALASLAVFVAVKTRTALRRKKERDIATAKRKEKKRRREKRRTREETGGTPLRP</sequence>
<feature type="region of interest" description="Disordered" evidence="1">
    <location>
        <begin position="1"/>
        <end position="32"/>
    </location>
</feature>
<feature type="compositionally biased region" description="Basic residues" evidence="1">
    <location>
        <begin position="234"/>
        <end position="244"/>
    </location>
</feature>
<feature type="transmembrane region" description="Helical" evidence="2">
    <location>
        <begin position="196"/>
        <end position="215"/>
    </location>
</feature>
<gene>
    <name evidence="3" type="ORF">THAOC_20332</name>
</gene>
<organism evidence="3 4">
    <name type="scientific">Thalassiosira oceanica</name>
    <name type="common">Marine diatom</name>
    <dbReference type="NCBI Taxonomy" id="159749"/>
    <lineage>
        <taxon>Eukaryota</taxon>
        <taxon>Sar</taxon>
        <taxon>Stramenopiles</taxon>
        <taxon>Ochrophyta</taxon>
        <taxon>Bacillariophyta</taxon>
        <taxon>Coscinodiscophyceae</taxon>
        <taxon>Thalassiosirophycidae</taxon>
        <taxon>Thalassiosirales</taxon>
        <taxon>Thalassiosiraceae</taxon>
        <taxon>Thalassiosira</taxon>
    </lineage>
</organism>
<evidence type="ECO:0000313" key="3">
    <source>
        <dbReference type="EMBL" id="EJK59448.1"/>
    </source>
</evidence>
<evidence type="ECO:0000313" key="4">
    <source>
        <dbReference type="Proteomes" id="UP000266841"/>
    </source>
</evidence>
<dbReference type="AlphaFoldDB" id="K0S013"/>
<feature type="region of interest" description="Disordered" evidence="1">
    <location>
        <begin position="114"/>
        <end position="188"/>
    </location>
</feature>
<feature type="region of interest" description="Disordered" evidence="1">
    <location>
        <begin position="222"/>
        <end position="257"/>
    </location>
</feature>
<comment type="caution">
    <text evidence="3">The sequence shown here is derived from an EMBL/GenBank/DDBJ whole genome shotgun (WGS) entry which is preliminary data.</text>
</comment>
<evidence type="ECO:0000256" key="2">
    <source>
        <dbReference type="SAM" id="Phobius"/>
    </source>
</evidence>
<keyword evidence="2" id="KW-1133">Transmembrane helix</keyword>
<protein>
    <submittedName>
        <fullName evidence="3">Uncharacterized protein</fullName>
    </submittedName>
</protein>
<dbReference type="EMBL" id="AGNL01022898">
    <property type="protein sequence ID" value="EJK59448.1"/>
    <property type="molecule type" value="Genomic_DNA"/>
</dbReference>
<reference evidence="3 4" key="1">
    <citation type="journal article" date="2012" name="Genome Biol.">
        <title>Genome and low-iron response of an oceanic diatom adapted to chronic iron limitation.</title>
        <authorList>
            <person name="Lommer M."/>
            <person name="Specht M."/>
            <person name="Roy A.S."/>
            <person name="Kraemer L."/>
            <person name="Andreson R."/>
            <person name="Gutowska M.A."/>
            <person name="Wolf J."/>
            <person name="Bergner S.V."/>
            <person name="Schilhabel M.B."/>
            <person name="Klostermeier U.C."/>
            <person name="Beiko R.G."/>
            <person name="Rosenstiel P."/>
            <person name="Hippler M."/>
            <person name="Laroche J."/>
        </authorList>
    </citation>
    <scope>NUCLEOTIDE SEQUENCE [LARGE SCALE GENOMIC DNA]</scope>
    <source>
        <strain evidence="3 4">CCMP1005</strain>
    </source>
</reference>
<dbReference type="Proteomes" id="UP000266841">
    <property type="component" value="Unassembled WGS sequence"/>
</dbReference>
<feature type="compositionally biased region" description="Low complexity" evidence="1">
    <location>
        <begin position="1"/>
        <end position="13"/>
    </location>
</feature>
<accession>K0S013</accession>
<name>K0S013_THAOC</name>
<proteinExistence type="predicted"/>
<feature type="compositionally biased region" description="Pro residues" evidence="1">
    <location>
        <begin position="149"/>
        <end position="158"/>
    </location>
</feature>
<keyword evidence="2" id="KW-0812">Transmembrane</keyword>
<evidence type="ECO:0000256" key="1">
    <source>
        <dbReference type="SAM" id="MobiDB-lite"/>
    </source>
</evidence>
<keyword evidence="2" id="KW-0472">Membrane</keyword>